<keyword evidence="2" id="KW-1185">Reference proteome</keyword>
<name>A0A7R6R444_9RHOO</name>
<accession>A0A7R6R444</accession>
<dbReference type="OrthoDB" id="5540963at2"/>
<sequence length="277" mass="31471">MTPETLNVQYESRRGEPFEIAEMEAFIEELTDCGLTAIVSSLFYDSNANICTIETDQHDNAALWRIAEKHISQFEIGGVVGHGDHLFDSAPSVEEQEIDNEQPVIAISDDPMTRTVELGRIGEEALANWFSRHSLSYLSICQNPETFARLFTGTLKRPDFFLLFDSLGLIAVDAKNVRIHMDKYFALPLEGELRRAVAFERIFRMPLWYAFYSTDCWYWISALKAVEVGKQLQNKSTKEVFLSVCKDDFIRIVAGDDLSKLYAQRMPAYGNVARVSA</sequence>
<dbReference type="RefSeq" id="WP_162050470.1">
    <property type="nucleotide sequence ID" value="NZ_AP022345.1"/>
</dbReference>
<gene>
    <name evidence="1" type="ORF">ICHIAU1_10570</name>
</gene>
<proteinExistence type="predicted"/>
<evidence type="ECO:0000313" key="2">
    <source>
        <dbReference type="Proteomes" id="UP000463961"/>
    </source>
</evidence>
<reference evidence="2" key="1">
    <citation type="submission" date="2020-01" db="EMBL/GenBank/DDBJ databases">
        <title>Phosphoaccumulans saitamaens gen. nov., sp. nov., a polyphosphate accumulating bacterium isolated from surface river water.</title>
        <authorList>
            <person name="Watanabe K."/>
            <person name="Suda W."/>
        </authorList>
    </citation>
    <scope>NUCLEOTIDE SEQUENCE [LARGE SCALE GENOMIC DNA]</scope>
    <source>
        <strain evidence="2">ICHIAU1</strain>
    </source>
</reference>
<dbReference type="Proteomes" id="UP000463961">
    <property type="component" value="Chromosome"/>
</dbReference>
<dbReference type="EMBL" id="AP022345">
    <property type="protein sequence ID" value="BBU68774.1"/>
    <property type="molecule type" value="Genomic_DNA"/>
</dbReference>
<organism evidence="1 2">
    <name type="scientific">Fluviibacter phosphoraccumulans</name>
    <dbReference type="NCBI Taxonomy" id="1751046"/>
    <lineage>
        <taxon>Bacteria</taxon>
        <taxon>Pseudomonadati</taxon>
        <taxon>Pseudomonadota</taxon>
        <taxon>Betaproteobacteria</taxon>
        <taxon>Rhodocyclales</taxon>
        <taxon>Fluviibacteraceae</taxon>
        <taxon>Fluviibacter</taxon>
    </lineage>
</organism>
<evidence type="ECO:0000313" key="1">
    <source>
        <dbReference type="EMBL" id="BBU68774.1"/>
    </source>
</evidence>
<dbReference type="AlphaFoldDB" id="A0A7R6R444"/>
<protein>
    <submittedName>
        <fullName evidence="1">Uncharacterized protein</fullName>
    </submittedName>
</protein>